<dbReference type="SMART" id="SM00382">
    <property type="entry name" value="AAA"/>
    <property type="match status" value="1"/>
</dbReference>
<dbReference type="eggNOG" id="COG1131">
    <property type="taxonomic scope" value="Bacteria"/>
</dbReference>
<dbReference type="PROSITE" id="PS00211">
    <property type="entry name" value="ABC_TRANSPORTER_1"/>
    <property type="match status" value="1"/>
</dbReference>
<dbReference type="PANTHER" id="PTHR43335">
    <property type="entry name" value="ABC TRANSPORTER, ATP-BINDING PROTEIN"/>
    <property type="match status" value="1"/>
</dbReference>
<keyword evidence="3" id="KW-0547">Nucleotide-binding</keyword>
<dbReference type="PANTHER" id="PTHR43335:SF2">
    <property type="entry name" value="ABC TRANSPORTER, ATP-BINDING PROTEIN"/>
    <property type="match status" value="1"/>
</dbReference>
<protein>
    <submittedName>
        <fullName evidence="6">ABC-2 type transport system ATP-binding protein</fullName>
    </submittedName>
</protein>
<dbReference type="InterPro" id="IPR017871">
    <property type="entry name" value="ABC_transporter-like_CS"/>
</dbReference>
<gene>
    <name evidence="6" type="ORF">SAMN02910293_01533</name>
</gene>
<keyword evidence="4 6" id="KW-0067">ATP-binding</keyword>
<comment type="similarity">
    <text evidence="1">Belongs to the ABC transporter superfamily.</text>
</comment>
<feature type="domain" description="ABC transporter" evidence="5">
    <location>
        <begin position="3"/>
        <end position="231"/>
    </location>
</feature>
<evidence type="ECO:0000256" key="3">
    <source>
        <dbReference type="ARBA" id="ARBA00022741"/>
    </source>
</evidence>
<proteinExistence type="inferred from homology"/>
<dbReference type="Proteomes" id="UP000182508">
    <property type="component" value="Unassembled WGS sequence"/>
</dbReference>
<evidence type="ECO:0000313" key="7">
    <source>
        <dbReference type="Proteomes" id="UP000182508"/>
    </source>
</evidence>
<dbReference type="Pfam" id="PF00005">
    <property type="entry name" value="ABC_tran"/>
    <property type="match status" value="1"/>
</dbReference>
<dbReference type="STRING" id="439219.SAMN02910293_01533"/>
<dbReference type="SUPFAM" id="SSF52540">
    <property type="entry name" value="P-loop containing nucleoside triphosphate hydrolases"/>
    <property type="match status" value="1"/>
</dbReference>
<name>A0A1G6CD30_9STRE</name>
<dbReference type="AlphaFoldDB" id="A0A1G6CD30"/>
<keyword evidence="7" id="KW-1185">Reference proteome</keyword>
<dbReference type="Gene3D" id="3.40.50.300">
    <property type="entry name" value="P-loop containing nucleotide triphosphate hydrolases"/>
    <property type="match status" value="1"/>
</dbReference>
<dbReference type="GO" id="GO:0005524">
    <property type="term" value="F:ATP binding"/>
    <property type="evidence" value="ECO:0007669"/>
    <property type="project" value="UniProtKB-KW"/>
</dbReference>
<dbReference type="InterPro" id="IPR003439">
    <property type="entry name" value="ABC_transporter-like_ATP-bd"/>
</dbReference>
<evidence type="ECO:0000259" key="5">
    <source>
        <dbReference type="PROSITE" id="PS50893"/>
    </source>
</evidence>
<dbReference type="EMBL" id="FMXP01000020">
    <property type="protein sequence ID" value="SDB30767.1"/>
    <property type="molecule type" value="Genomic_DNA"/>
</dbReference>
<evidence type="ECO:0000313" key="6">
    <source>
        <dbReference type="EMBL" id="SDB30767.1"/>
    </source>
</evidence>
<dbReference type="GO" id="GO:0016887">
    <property type="term" value="F:ATP hydrolysis activity"/>
    <property type="evidence" value="ECO:0007669"/>
    <property type="project" value="InterPro"/>
</dbReference>
<sequence>MNLRLEKISKSYGSVHVLKEITFGLKPGIYGLLGANGSGKTTLFRIICGLLQADNGQVLFNNQDIKEQAENFRSVLGFLPQDFNYYPDFSGLKFMLYIAALKGLNSRAAKKRCIELLDFVGLGDVKNKKIRQYSGGMKQRLGIAQTLINDPEIMILDEPTVGLDPKERVRFRKLLSNLSRDRIIILSTHIVSDVESVADEILILKDGILQTRGTAYDLVSEIKGQVWECLVSPNEADKLENRFLISNRRNDSGGVILKIVSTQRPTPTANQVPPTLEDLYLYYFREGGQDYDETNTI</sequence>
<dbReference type="CDD" id="cd03264">
    <property type="entry name" value="ABC_drug_resistance_like"/>
    <property type="match status" value="1"/>
</dbReference>
<evidence type="ECO:0000256" key="4">
    <source>
        <dbReference type="ARBA" id="ARBA00022840"/>
    </source>
</evidence>
<dbReference type="InterPro" id="IPR003593">
    <property type="entry name" value="AAA+_ATPase"/>
</dbReference>
<reference evidence="6 7" key="1">
    <citation type="submission" date="2016-10" db="EMBL/GenBank/DDBJ databases">
        <authorList>
            <person name="de Groot N.N."/>
        </authorList>
    </citation>
    <scope>NUCLEOTIDE SEQUENCE [LARGE SCALE GENOMIC DNA]</scope>
    <source>
        <strain evidence="6 7">A-4</strain>
    </source>
</reference>
<organism evidence="6 7">
    <name type="scientific">Streptococcus henryi</name>
    <dbReference type="NCBI Taxonomy" id="439219"/>
    <lineage>
        <taxon>Bacteria</taxon>
        <taxon>Bacillati</taxon>
        <taxon>Bacillota</taxon>
        <taxon>Bacilli</taxon>
        <taxon>Lactobacillales</taxon>
        <taxon>Streptococcaceae</taxon>
        <taxon>Streptococcus</taxon>
    </lineage>
</organism>
<dbReference type="RefSeq" id="WP_074486245.1">
    <property type="nucleotide sequence ID" value="NZ_FMXP01000020.1"/>
</dbReference>
<evidence type="ECO:0000256" key="2">
    <source>
        <dbReference type="ARBA" id="ARBA00022448"/>
    </source>
</evidence>
<accession>A0A1G6CD30</accession>
<keyword evidence="2" id="KW-0813">Transport</keyword>
<evidence type="ECO:0000256" key="1">
    <source>
        <dbReference type="ARBA" id="ARBA00005417"/>
    </source>
</evidence>
<dbReference type="InterPro" id="IPR027417">
    <property type="entry name" value="P-loop_NTPase"/>
</dbReference>
<dbReference type="PROSITE" id="PS50893">
    <property type="entry name" value="ABC_TRANSPORTER_2"/>
    <property type="match status" value="1"/>
</dbReference>